<keyword evidence="2" id="KW-0539">Nucleus</keyword>
<dbReference type="OrthoDB" id="614844at2759"/>
<dbReference type="EMBL" id="GL377616">
    <property type="protein sequence ID" value="EFJ16984.1"/>
    <property type="molecule type" value="Genomic_DNA"/>
</dbReference>
<organism evidence="6">
    <name type="scientific">Selaginella moellendorffii</name>
    <name type="common">Spikemoss</name>
    <dbReference type="NCBI Taxonomy" id="88036"/>
    <lineage>
        <taxon>Eukaryota</taxon>
        <taxon>Viridiplantae</taxon>
        <taxon>Streptophyta</taxon>
        <taxon>Embryophyta</taxon>
        <taxon>Tracheophyta</taxon>
        <taxon>Lycopodiopsida</taxon>
        <taxon>Selaginellales</taxon>
        <taxon>Selaginellaceae</taxon>
        <taxon>Selaginella</taxon>
    </lineage>
</organism>
<dbReference type="PANTHER" id="PTHR15835">
    <property type="entry name" value="NUCLEAR-INTERACTING PARTNER OF ALK"/>
    <property type="match status" value="1"/>
</dbReference>
<feature type="compositionally biased region" description="Polar residues" evidence="3">
    <location>
        <begin position="381"/>
        <end position="399"/>
    </location>
</feature>
<dbReference type="Pfam" id="PF07967">
    <property type="entry name" value="zf-C3HC"/>
    <property type="match status" value="1"/>
</dbReference>
<comment type="subcellular location">
    <subcellularLocation>
        <location evidence="1">Nucleus</location>
    </subcellularLocation>
</comment>
<dbReference type="InParanoid" id="D8SF56"/>
<sequence>MAEDAAERRMERPLFGVSPPTPTASSAGPTLAVQGNYASIDWHGLAQKRPAISGTSAGPPRPAVSTSTAAVSGSSSHRHLCRPWDCGDLLRRLSTFRTSNWNAQVIGPAVCARKGWVNVDVDMIACEGCDTHLSFALPLQTEVEAASESFRKQLETSHQRSCPWKGNACSESLAQFPSSAMALIGGYNDRCDALLQLPSLPVVSTFAVDQMRLSRGPQIERLLSLPAMHFPERNGAGPLTDDFVKAQRIISFCGWEARLLPHAGDLEDYSAHSSRKPNKASASLKRAKRTMPRSDKEGDSRGARQTASTLLECVYCGASVPILRFQTVARPGGGSTGSEYPSSDNKSLPLVRGASAASSIDIHKRRQRLEGGEAGEATEQKPPSLTITAARASPTNLNVTPVARPEQQPEGSEMGDCGVASYESRGPRDDHQGTAAQGDSSTYVPQLRAESAGGTNGDFDNEDEGKNAAESSKRKRVPESLAADQHSLGMAVSGNAATCEQEGETEDRKNKKVCIGPATAIERTVSLEVPDNTYNRSARSLPVRQENLRRRVTREYPCSSSVNAIDTCFQNKMEDSMDSVEFAPQDDAQQHTAASGYTENEWLFDEPNSTVQGQQSNSYAPAAIQEQATGETNAAVISTGTATGCGGSVGMAGIRLGSQRVQSNEADIQGAELSELQTESVAGEPADAVVDAVVDQGDPGLVCDSTPLTAAQDCAGGGDESGESGSKASLRPRNGFSEERTIDTTNAVVTGCSIGTIAKEMTEGSVEVAAVGDNVRAVNVNSAPTVKEAEDTLFDPIRCHRSFCPWVNGLVLSAANGTFGPGPVYCGWQLTVDALDAFHQQENASAGVTESESTASMCKDDGRGRIFAQGSSSQPCNGSSRLEPN</sequence>
<feature type="region of interest" description="Disordered" evidence="3">
    <location>
        <begin position="268"/>
        <end position="303"/>
    </location>
</feature>
<evidence type="ECO:0000313" key="5">
    <source>
        <dbReference type="EMBL" id="EFJ16984.1"/>
    </source>
</evidence>
<name>D8SF56_SELML</name>
<dbReference type="AlphaFoldDB" id="D8SF56"/>
<accession>D8SF56</accession>
<dbReference type="Proteomes" id="UP000001514">
    <property type="component" value="Unassembled WGS sequence"/>
</dbReference>
<dbReference type="PANTHER" id="PTHR15835:SF6">
    <property type="entry name" value="ZINC FINGER C3HC-TYPE PROTEIN 1"/>
    <property type="match status" value="1"/>
</dbReference>
<evidence type="ECO:0000256" key="1">
    <source>
        <dbReference type="ARBA" id="ARBA00004123"/>
    </source>
</evidence>
<feature type="region of interest" description="Disordered" evidence="3">
    <location>
        <begin position="1"/>
        <end position="30"/>
    </location>
</feature>
<dbReference type="GO" id="GO:0005634">
    <property type="term" value="C:nucleus"/>
    <property type="evidence" value="ECO:0000318"/>
    <property type="project" value="GO_Central"/>
</dbReference>
<dbReference type="KEGG" id="smo:SELMODRAFT_421398"/>
<dbReference type="HOGENOM" id="CLU_005552_0_0_1"/>
<feature type="compositionally biased region" description="Polar residues" evidence="3">
    <location>
        <begin position="844"/>
        <end position="856"/>
    </location>
</feature>
<evidence type="ECO:0000256" key="2">
    <source>
        <dbReference type="ARBA" id="ARBA00023242"/>
    </source>
</evidence>
<evidence type="ECO:0000259" key="4">
    <source>
        <dbReference type="Pfam" id="PF07967"/>
    </source>
</evidence>
<dbReference type="Gramene" id="EFJ16984">
    <property type="protein sequence ID" value="EFJ16984"/>
    <property type="gene ID" value="SELMODRAFT_421398"/>
</dbReference>
<reference evidence="5 6" key="1">
    <citation type="journal article" date="2011" name="Science">
        <title>The Selaginella genome identifies genetic changes associated with the evolution of vascular plants.</title>
        <authorList>
            <person name="Banks J.A."/>
            <person name="Nishiyama T."/>
            <person name="Hasebe M."/>
            <person name="Bowman J.L."/>
            <person name="Gribskov M."/>
            <person name="dePamphilis C."/>
            <person name="Albert V.A."/>
            <person name="Aono N."/>
            <person name="Aoyama T."/>
            <person name="Ambrose B.A."/>
            <person name="Ashton N.W."/>
            <person name="Axtell M.J."/>
            <person name="Barker E."/>
            <person name="Barker M.S."/>
            <person name="Bennetzen J.L."/>
            <person name="Bonawitz N.D."/>
            <person name="Chapple C."/>
            <person name="Cheng C."/>
            <person name="Correa L.G."/>
            <person name="Dacre M."/>
            <person name="DeBarry J."/>
            <person name="Dreyer I."/>
            <person name="Elias M."/>
            <person name="Engstrom E.M."/>
            <person name="Estelle M."/>
            <person name="Feng L."/>
            <person name="Finet C."/>
            <person name="Floyd S.K."/>
            <person name="Frommer W.B."/>
            <person name="Fujita T."/>
            <person name="Gramzow L."/>
            <person name="Gutensohn M."/>
            <person name="Harholt J."/>
            <person name="Hattori M."/>
            <person name="Heyl A."/>
            <person name="Hirai T."/>
            <person name="Hiwatashi Y."/>
            <person name="Ishikawa M."/>
            <person name="Iwata M."/>
            <person name="Karol K.G."/>
            <person name="Koehler B."/>
            <person name="Kolukisaoglu U."/>
            <person name="Kubo M."/>
            <person name="Kurata T."/>
            <person name="Lalonde S."/>
            <person name="Li K."/>
            <person name="Li Y."/>
            <person name="Litt A."/>
            <person name="Lyons E."/>
            <person name="Manning G."/>
            <person name="Maruyama T."/>
            <person name="Michael T.P."/>
            <person name="Mikami K."/>
            <person name="Miyazaki S."/>
            <person name="Morinaga S."/>
            <person name="Murata T."/>
            <person name="Mueller-Roeber B."/>
            <person name="Nelson D.R."/>
            <person name="Obara M."/>
            <person name="Oguri Y."/>
            <person name="Olmstead R.G."/>
            <person name="Onodera N."/>
            <person name="Petersen B.L."/>
            <person name="Pils B."/>
            <person name="Prigge M."/>
            <person name="Rensing S.A."/>
            <person name="Riano-Pachon D.M."/>
            <person name="Roberts A.W."/>
            <person name="Sato Y."/>
            <person name="Scheller H.V."/>
            <person name="Schulz B."/>
            <person name="Schulz C."/>
            <person name="Shakirov E.V."/>
            <person name="Shibagaki N."/>
            <person name="Shinohara N."/>
            <person name="Shippen D.E."/>
            <person name="Soerensen I."/>
            <person name="Sotooka R."/>
            <person name="Sugimoto N."/>
            <person name="Sugita M."/>
            <person name="Sumikawa N."/>
            <person name="Tanurdzic M."/>
            <person name="Theissen G."/>
            <person name="Ulvskov P."/>
            <person name="Wakazuki S."/>
            <person name="Weng J.K."/>
            <person name="Willats W.W."/>
            <person name="Wipf D."/>
            <person name="Wolf P.G."/>
            <person name="Yang L."/>
            <person name="Zimmer A.D."/>
            <person name="Zhu Q."/>
            <person name="Mitros T."/>
            <person name="Hellsten U."/>
            <person name="Loque D."/>
            <person name="Otillar R."/>
            <person name="Salamov A."/>
            <person name="Schmutz J."/>
            <person name="Shapiro H."/>
            <person name="Lindquist E."/>
            <person name="Lucas S."/>
            <person name="Rokhsar D."/>
            <person name="Grigoriev I.V."/>
        </authorList>
    </citation>
    <scope>NUCLEOTIDE SEQUENCE [LARGE SCALE GENOMIC DNA]</scope>
</reference>
<dbReference type="STRING" id="88036.D8SF56"/>
<dbReference type="OMA" id="CEICRAQ"/>
<feature type="compositionally biased region" description="Low complexity" evidence="3">
    <location>
        <begin position="63"/>
        <end position="75"/>
    </location>
</feature>
<feature type="compositionally biased region" description="Basic and acidic residues" evidence="3">
    <location>
        <begin position="292"/>
        <end position="302"/>
    </location>
</feature>
<feature type="region of interest" description="Disordered" evidence="3">
    <location>
        <begin position="332"/>
        <end position="484"/>
    </location>
</feature>
<feature type="region of interest" description="Disordered" evidence="3">
    <location>
        <begin position="844"/>
        <end position="885"/>
    </location>
</feature>
<keyword evidence="6" id="KW-1185">Reference proteome</keyword>
<feature type="compositionally biased region" description="Basic and acidic residues" evidence="3">
    <location>
        <begin position="1"/>
        <end position="12"/>
    </location>
</feature>
<proteinExistence type="predicted"/>
<dbReference type="FunCoup" id="D8SF56">
    <property type="interactions" value="2382"/>
</dbReference>
<feature type="region of interest" description="Disordered" evidence="3">
    <location>
        <begin position="50"/>
        <end position="78"/>
    </location>
</feature>
<feature type="compositionally biased region" description="Polar residues" evidence="3">
    <location>
        <begin position="434"/>
        <end position="444"/>
    </location>
</feature>
<evidence type="ECO:0000313" key="6">
    <source>
        <dbReference type="Proteomes" id="UP000001514"/>
    </source>
</evidence>
<protein>
    <recommendedName>
        <fullName evidence="4">C3HC-type domain-containing protein</fullName>
    </recommendedName>
</protein>
<feature type="compositionally biased region" description="Polar residues" evidence="3">
    <location>
        <begin position="337"/>
        <end position="346"/>
    </location>
</feature>
<feature type="domain" description="C3HC-type" evidence="4">
    <location>
        <begin position="83"/>
        <end position="202"/>
    </location>
</feature>
<gene>
    <name evidence="5" type="ORF">SELMODRAFT_421398</name>
</gene>
<dbReference type="InterPro" id="IPR012935">
    <property type="entry name" value="NuBaID_N"/>
</dbReference>
<evidence type="ECO:0000256" key="3">
    <source>
        <dbReference type="SAM" id="MobiDB-lite"/>
    </source>
</evidence>
<dbReference type="GO" id="GO:0008270">
    <property type="term" value="F:zinc ion binding"/>
    <property type="evidence" value="ECO:0007669"/>
    <property type="project" value="InterPro"/>
</dbReference>
<feature type="compositionally biased region" description="Polar residues" evidence="3">
    <location>
        <begin position="869"/>
        <end position="885"/>
    </location>
</feature>
<dbReference type="eggNOG" id="KOG4765">
    <property type="taxonomic scope" value="Eukaryota"/>
</dbReference>
<feature type="region of interest" description="Disordered" evidence="3">
    <location>
        <begin position="714"/>
        <end position="737"/>
    </location>
</feature>